<dbReference type="Proteomes" id="UP000324897">
    <property type="component" value="Unassembled WGS sequence"/>
</dbReference>
<name>A0A5J9SZ73_9POAL</name>
<comment type="caution">
    <text evidence="1">The sequence shown here is derived from an EMBL/GenBank/DDBJ whole genome shotgun (WGS) entry which is preliminary data.</text>
</comment>
<dbReference type="Gramene" id="TVU03821">
    <property type="protein sequence ID" value="TVU03821"/>
    <property type="gene ID" value="EJB05_50630"/>
</dbReference>
<dbReference type="EMBL" id="RWGY01000139">
    <property type="protein sequence ID" value="TVU03821.1"/>
    <property type="molecule type" value="Genomic_DNA"/>
</dbReference>
<dbReference type="AlphaFoldDB" id="A0A5J9SZ73"/>
<reference evidence="1 2" key="1">
    <citation type="journal article" date="2019" name="Sci. Rep.">
        <title>A high-quality genome of Eragrostis curvula grass provides insights into Poaceae evolution and supports new strategies to enhance forage quality.</title>
        <authorList>
            <person name="Carballo J."/>
            <person name="Santos B.A.C.M."/>
            <person name="Zappacosta D."/>
            <person name="Garbus I."/>
            <person name="Selva J.P."/>
            <person name="Gallo C.A."/>
            <person name="Diaz A."/>
            <person name="Albertini E."/>
            <person name="Caccamo M."/>
            <person name="Echenique V."/>
        </authorList>
    </citation>
    <scope>NUCLEOTIDE SEQUENCE [LARGE SCALE GENOMIC DNA]</scope>
    <source>
        <strain evidence="2">cv. Victoria</strain>
        <tissue evidence="1">Leaf</tissue>
    </source>
</reference>
<evidence type="ECO:0000313" key="1">
    <source>
        <dbReference type="EMBL" id="TVU03821.1"/>
    </source>
</evidence>
<sequence>MDLTLPPLEKVSQFQMEGPQRENITVGQQGIPFQPKAGNPETTTLNTGKGHGVKLIFHCDKRHGASQQKGDG</sequence>
<accession>A0A5J9SZ73</accession>
<organism evidence="1 2">
    <name type="scientific">Eragrostis curvula</name>
    <name type="common">weeping love grass</name>
    <dbReference type="NCBI Taxonomy" id="38414"/>
    <lineage>
        <taxon>Eukaryota</taxon>
        <taxon>Viridiplantae</taxon>
        <taxon>Streptophyta</taxon>
        <taxon>Embryophyta</taxon>
        <taxon>Tracheophyta</taxon>
        <taxon>Spermatophyta</taxon>
        <taxon>Magnoliopsida</taxon>
        <taxon>Liliopsida</taxon>
        <taxon>Poales</taxon>
        <taxon>Poaceae</taxon>
        <taxon>PACMAD clade</taxon>
        <taxon>Chloridoideae</taxon>
        <taxon>Eragrostideae</taxon>
        <taxon>Eragrostidinae</taxon>
        <taxon>Eragrostis</taxon>
    </lineage>
</organism>
<gene>
    <name evidence="1" type="ORF">EJB05_50630</name>
</gene>
<keyword evidence="2" id="KW-1185">Reference proteome</keyword>
<protein>
    <submittedName>
        <fullName evidence="1">Uncharacterized protein</fullName>
    </submittedName>
</protein>
<evidence type="ECO:0000313" key="2">
    <source>
        <dbReference type="Proteomes" id="UP000324897"/>
    </source>
</evidence>
<proteinExistence type="predicted"/>